<dbReference type="SUPFAM" id="SSF90229">
    <property type="entry name" value="CCCH zinc finger"/>
    <property type="match status" value="2"/>
</dbReference>
<accession>A0A0J9SFW7</accession>
<dbReference type="EMBL" id="KQ234266">
    <property type="protein sequence ID" value="KMZ80812.1"/>
    <property type="molecule type" value="Genomic_DNA"/>
</dbReference>
<feature type="region of interest" description="Disordered" evidence="6">
    <location>
        <begin position="312"/>
        <end position="333"/>
    </location>
</feature>
<proteinExistence type="predicted"/>
<feature type="region of interest" description="Disordered" evidence="6">
    <location>
        <begin position="128"/>
        <end position="259"/>
    </location>
</feature>
<keyword evidence="2" id="KW-0677">Repeat</keyword>
<keyword evidence="1 5" id="KW-0479">Metal-binding</keyword>
<dbReference type="InterPro" id="IPR045877">
    <property type="entry name" value="ZFP36-like"/>
</dbReference>
<gene>
    <name evidence="8" type="ORF">PVIIG_02030</name>
</gene>
<feature type="compositionally biased region" description="Polar residues" evidence="6">
    <location>
        <begin position="142"/>
        <end position="155"/>
    </location>
</feature>
<keyword evidence="3 5" id="KW-0863">Zinc-finger</keyword>
<dbReference type="Proteomes" id="UP000053562">
    <property type="component" value="Unassembled WGS sequence"/>
</dbReference>
<feature type="domain" description="C3H1-type" evidence="7">
    <location>
        <begin position="23"/>
        <end position="50"/>
    </location>
</feature>
<dbReference type="SMART" id="SM00356">
    <property type="entry name" value="ZnF_C3H1"/>
    <property type="match status" value="3"/>
</dbReference>
<feature type="domain" description="C3H1-type" evidence="7">
    <location>
        <begin position="95"/>
        <end position="122"/>
    </location>
</feature>
<protein>
    <recommendedName>
        <fullName evidence="7">C3H1-type domain-containing protein</fullName>
    </recommendedName>
</protein>
<feature type="compositionally biased region" description="Basic and acidic residues" evidence="6">
    <location>
        <begin position="191"/>
        <end position="229"/>
    </location>
</feature>
<dbReference type="GO" id="GO:0008270">
    <property type="term" value="F:zinc ion binding"/>
    <property type="evidence" value="ECO:0007669"/>
    <property type="project" value="UniProtKB-KW"/>
</dbReference>
<reference evidence="8 9" key="1">
    <citation type="submission" date="2011-08" db="EMBL/GenBank/DDBJ databases">
        <title>The Genome Sequence of Plasmodium vivax India VII.</title>
        <authorList>
            <consortium name="The Broad Institute Genome Sequencing Platform"/>
            <consortium name="The Broad Institute Genome Sequencing Center for Infectious Disease"/>
            <person name="Neafsey D."/>
            <person name="Carlton J."/>
            <person name="Barnwell J."/>
            <person name="Collins W."/>
            <person name="Escalante A."/>
            <person name="Mullikin J."/>
            <person name="Saul A."/>
            <person name="Guigo R."/>
            <person name="Camara F."/>
            <person name="Young S.K."/>
            <person name="Zeng Q."/>
            <person name="Gargeya S."/>
            <person name="Fitzgerald M."/>
            <person name="Haas B."/>
            <person name="Abouelleil A."/>
            <person name="Alvarado L."/>
            <person name="Arachchi H.M."/>
            <person name="Berlin A."/>
            <person name="Brown A."/>
            <person name="Chapman S.B."/>
            <person name="Chen Z."/>
            <person name="Dunbar C."/>
            <person name="Freedman E."/>
            <person name="Gearin G."/>
            <person name="Gellesch M."/>
            <person name="Goldberg J."/>
            <person name="Griggs A."/>
            <person name="Gujja S."/>
            <person name="Heiman D."/>
            <person name="Howarth C."/>
            <person name="Larson L."/>
            <person name="Lui A."/>
            <person name="MacDonald P.J.P."/>
            <person name="Montmayeur A."/>
            <person name="Murphy C."/>
            <person name="Neiman D."/>
            <person name="Pearson M."/>
            <person name="Priest M."/>
            <person name="Roberts A."/>
            <person name="Saif S."/>
            <person name="Shea T."/>
            <person name="Shenoy N."/>
            <person name="Sisk P."/>
            <person name="Stolte C."/>
            <person name="Sykes S."/>
            <person name="Wortman J."/>
            <person name="Nusbaum C."/>
            <person name="Birren B."/>
        </authorList>
    </citation>
    <scope>NUCLEOTIDE SEQUENCE [LARGE SCALE GENOMIC DNA]</scope>
    <source>
        <strain evidence="8 9">India VII</strain>
    </source>
</reference>
<evidence type="ECO:0000256" key="5">
    <source>
        <dbReference type="PROSITE-ProRule" id="PRU00723"/>
    </source>
</evidence>
<name>A0A0J9SFW7_PLAVI</name>
<evidence type="ECO:0000256" key="2">
    <source>
        <dbReference type="ARBA" id="ARBA00022737"/>
    </source>
</evidence>
<dbReference type="OrthoDB" id="415459at2759"/>
<sequence length="510" mass="58390">MNTRAQTKSNLKMNQPADIKYQFTKTKICRHFLENRCVNKDNCNYAHVLEELRPLPNLQNTKLCKSVKKKIPCCNPNCKYAHKIEKLQPSTDLATYKTTLCYFWKKKKCMNQDKCRFAHGIEEIRPLRIPKEGKTERASLPLSDTDSSLGTQQHQQKGKPSAKRTKEGGMLPGKKWGKQWDRRGGNMWGRDAGRGGGKREGKVWEDRSGKAWEDRSGDMWEDRSGKAWENRSGSKWSNERDSNRTTQRTAERTAERTNQRDNFLLEEERVPNILSNIHLFENSPVMENDLFQLNDNFLNICNSVSLDSDALYTPPGETYSSEHEQKESDENNSWEDSVVDLNFLNLDYLNDEEDVAKYELFRGSGLDINLENLQALSMQVNHDAYTGRSLDANMWSIEEGEVNRNYGVGGGRHPEISQSNNPNVFLDASPNESENVLASGQSGNNEQNMERNQGIISNQLNIFNAQSIEELFSFDATSSEKLLSDSEFFAQWCKSIKDRSSKHYNSLCLS</sequence>
<dbReference type="GO" id="GO:0003729">
    <property type="term" value="F:mRNA binding"/>
    <property type="evidence" value="ECO:0007669"/>
    <property type="project" value="InterPro"/>
</dbReference>
<evidence type="ECO:0000256" key="6">
    <source>
        <dbReference type="SAM" id="MobiDB-lite"/>
    </source>
</evidence>
<evidence type="ECO:0000259" key="7">
    <source>
        <dbReference type="PROSITE" id="PS50103"/>
    </source>
</evidence>
<dbReference type="Gene3D" id="3.30.1370.210">
    <property type="match status" value="1"/>
</dbReference>
<dbReference type="PROSITE" id="PS50103">
    <property type="entry name" value="ZF_C3H1"/>
    <property type="match status" value="2"/>
</dbReference>
<keyword evidence="4 5" id="KW-0862">Zinc</keyword>
<dbReference type="InterPro" id="IPR036855">
    <property type="entry name" value="Znf_CCCH_sf"/>
</dbReference>
<evidence type="ECO:0000313" key="9">
    <source>
        <dbReference type="Proteomes" id="UP000053562"/>
    </source>
</evidence>
<dbReference type="Gene3D" id="4.10.1000.10">
    <property type="entry name" value="Zinc finger, CCCH-type"/>
    <property type="match status" value="1"/>
</dbReference>
<organism evidence="8 9">
    <name type="scientific">Plasmodium vivax India VII</name>
    <dbReference type="NCBI Taxonomy" id="1077284"/>
    <lineage>
        <taxon>Eukaryota</taxon>
        <taxon>Sar</taxon>
        <taxon>Alveolata</taxon>
        <taxon>Apicomplexa</taxon>
        <taxon>Aconoidasida</taxon>
        <taxon>Haemosporida</taxon>
        <taxon>Plasmodiidae</taxon>
        <taxon>Plasmodium</taxon>
        <taxon>Plasmodium (Plasmodium)</taxon>
    </lineage>
</organism>
<evidence type="ECO:0000313" key="8">
    <source>
        <dbReference type="EMBL" id="KMZ80812.1"/>
    </source>
</evidence>
<feature type="zinc finger region" description="C3H1-type" evidence="5">
    <location>
        <begin position="95"/>
        <end position="122"/>
    </location>
</feature>
<evidence type="ECO:0000256" key="3">
    <source>
        <dbReference type="ARBA" id="ARBA00022771"/>
    </source>
</evidence>
<feature type="compositionally biased region" description="Basic and acidic residues" evidence="6">
    <location>
        <begin position="320"/>
        <end position="329"/>
    </location>
</feature>
<evidence type="ECO:0000256" key="1">
    <source>
        <dbReference type="ARBA" id="ARBA00022723"/>
    </source>
</evidence>
<dbReference type="PANTHER" id="PTHR12547">
    <property type="entry name" value="CCCH ZINC FINGER/TIS11-RELATED"/>
    <property type="match status" value="1"/>
</dbReference>
<dbReference type="AlphaFoldDB" id="A0A0J9SFW7"/>
<dbReference type="InterPro" id="IPR000571">
    <property type="entry name" value="Znf_CCCH"/>
</dbReference>
<evidence type="ECO:0000256" key="4">
    <source>
        <dbReference type="ARBA" id="ARBA00022833"/>
    </source>
</evidence>
<feature type="compositionally biased region" description="Basic and acidic residues" evidence="6">
    <location>
        <begin position="237"/>
        <end position="259"/>
    </location>
</feature>
<feature type="compositionally biased region" description="Basic and acidic residues" evidence="6">
    <location>
        <begin position="128"/>
        <end position="137"/>
    </location>
</feature>
<dbReference type="PANTHER" id="PTHR12547:SF18">
    <property type="entry name" value="PROTEIN TIS11"/>
    <property type="match status" value="1"/>
</dbReference>
<feature type="zinc finger region" description="C3H1-type" evidence="5">
    <location>
        <begin position="23"/>
        <end position="50"/>
    </location>
</feature>